<dbReference type="EMBL" id="BAABDQ010000006">
    <property type="protein sequence ID" value="GAA3550546.1"/>
    <property type="molecule type" value="Genomic_DNA"/>
</dbReference>
<keyword evidence="2" id="KW-1185">Reference proteome</keyword>
<dbReference type="RefSeq" id="WP_345562683.1">
    <property type="nucleotide sequence ID" value="NZ_BAABDQ010000006.1"/>
</dbReference>
<sequence>MSTATVIRIAAPTAATPVLIRPWYPAGAIGHTRIDCPDLLKIESTPREGSGWLNPELGQVCIPCLKGDGYPLWDAHCNTCGYSCKDARADDGIYSIFITQDEAITWKREHRCEPAVSLISPTPPPPAQPQGQGALFSVLEVTR</sequence>
<comment type="caution">
    <text evidence="1">The sequence shown here is derived from an EMBL/GenBank/DDBJ whole genome shotgun (WGS) entry which is preliminary data.</text>
</comment>
<dbReference type="Proteomes" id="UP001500630">
    <property type="component" value="Unassembled WGS sequence"/>
</dbReference>
<reference evidence="2" key="1">
    <citation type="journal article" date="2019" name="Int. J. Syst. Evol. Microbiol.">
        <title>The Global Catalogue of Microorganisms (GCM) 10K type strain sequencing project: providing services to taxonomists for standard genome sequencing and annotation.</title>
        <authorList>
            <consortium name="The Broad Institute Genomics Platform"/>
            <consortium name="The Broad Institute Genome Sequencing Center for Infectious Disease"/>
            <person name="Wu L."/>
            <person name="Ma J."/>
        </authorList>
    </citation>
    <scope>NUCLEOTIDE SEQUENCE [LARGE SCALE GENOMIC DNA]</scope>
    <source>
        <strain evidence="2">JCM 17326</strain>
    </source>
</reference>
<evidence type="ECO:0000313" key="2">
    <source>
        <dbReference type="Proteomes" id="UP001500630"/>
    </source>
</evidence>
<evidence type="ECO:0000313" key="1">
    <source>
        <dbReference type="EMBL" id="GAA3550546.1"/>
    </source>
</evidence>
<gene>
    <name evidence="1" type="ORF">GCM10022419_033480</name>
</gene>
<accession>A0ABP6WE74</accession>
<name>A0ABP6WE74_9ACTN</name>
<organism evidence="1 2">
    <name type="scientific">Nonomuraea rosea</name>
    <dbReference type="NCBI Taxonomy" id="638574"/>
    <lineage>
        <taxon>Bacteria</taxon>
        <taxon>Bacillati</taxon>
        <taxon>Actinomycetota</taxon>
        <taxon>Actinomycetes</taxon>
        <taxon>Streptosporangiales</taxon>
        <taxon>Streptosporangiaceae</taxon>
        <taxon>Nonomuraea</taxon>
    </lineage>
</organism>
<proteinExistence type="predicted"/>
<protein>
    <submittedName>
        <fullName evidence="1">Uncharacterized protein</fullName>
    </submittedName>
</protein>